<evidence type="ECO:0000313" key="1">
    <source>
        <dbReference type="EMBL" id="RID81466.1"/>
    </source>
</evidence>
<gene>
    <name evidence="1" type="ORF">D1970_21835</name>
</gene>
<sequence>GRTGAALGEEADLAGSRAAHPVGAHGKVIALIAGQTEAHAAAVVADMIEQRQKPLIAKRSIGTGTTCGNYV</sequence>
<evidence type="ECO:0000313" key="2">
    <source>
        <dbReference type="Proteomes" id="UP000265816"/>
    </source>
</evidence>
<dbReference type="Proteomes" id="UP000265816">
    <property type="component" value="Unassembled WGS sequence"/>
</dbReference>
<dbReference type="EMBL" id="QWVT01000065">
    <property type="protein sequence ID" value="RID81466.1"/>
    <property type="molecule type" value="Genomic_DNA"/>
</dbReference>
<proteinExistence type="predicted"/>
<name>A0A398B0Y1_9BACI</name>
<dbReference type="RefSeq" id="WP_182478603.1">
    <property type="nucleotide sequence ID" value="NZ_QWVT01000065.1"/>
</dbReference>
<accession>A0A398B0Y1</accession>
<reference evidence="1 2" key="1">
    <citation type="submission" date="2018-08" db="EMBL/GenBank/DDBJ databases">
        <title>Bacillus jemisoniae sp. nov., Bacillus chryseoplanitiae sp. nov., Bacillus resnikiae sp. nov., and Bacillus frankliniae sp. nov., isolated from Viking spacecraft and associated surfaces.</title>
        <authorList>
            <person name="Seuylemezian A."/>
            <person name="Vaishampayan P."/>
        </authorList>
    </citation>
    <scope>NUCLEOTIDE SEQUENCE [LARGE SCALE GENOMIC DNA]</scope>
    <source>
        <strain evidence="1 2">JJ-247</strain>
    </source>
</reference>
<dbReference type="AlphaFoldDB" id="A0A398B0Y1"/>
<comment type="caution">
    <text evidence="1">The sequence shown here is derived from an EMBL/GenBank/DDBJ whole genome shotgun (WGS) entry which is preliminary data.</text>
</comment>
<organism evidence="1 2">
    <name type="scientific">Mesobacillus zeae</name>
    <dbReference type="NCBI Taxonomy" id="1917180"/>
    <lineage>
        <taxon>Bacteria</taxon>
        <taxon>Bacillati</taxon>
        <taxon>Bacillota</taxon>
        <taxon>Bacilli</taxon>
        <taxon>Bacillales</taxon>
        <taxon>Bacillaceae</taxon>
        <taxon>Mesobacillus</taxon>
    </lineage>
</organism>
<feature type="non-terminal residue" evidence="1">
    <location>
        <position position="1"/>
    </location>
</feature>
<protein>
    <submittedName>
        <fullName evidence="1">Uncharacterized protein</fullName>
    </submittedName>
</protein>
<keyword evidence="2" id="KW-1185">Reference proteome</keyword>